<dbReference type="SUPFAM" id="SSF51735">
    <property type="entry name" value="NAD(P)-binding Rossmann-fold domains"/>
    <property type="match status" value="1"/>
</dbReference>
<evidence type="ECO:0000259" key="3">
    <source>
        <dbReference type="SMART" id="SM00822"/>
    </source>
</evidence>
<dbReference type="AlphaFoldDB" id="A0A7K0DZN9"/>
<dbReference type="Gene3D" id="3.40.50.720">
    <property type="entry name" value="NAD(P)-binding Rossmann-like Domain"/>
    <property type="match status" value="1"/>
</dbReference>
<accession>A0A7K0DZN9</accession>
<comment type="caution">
    <text evidence="4">The sequence shown here is derived from an EMBL/GenBank/DDBJ whole genome shotgun (WGS) entry which is preliminary data.</text>
</comment>
<dbReference type="FunFam" id="3.40.50.720:FF:000084">
    <property type="entry name" value="Short-chain dehydrogenase reductase"/>
    <property type="match status" value="1"/>
</dbReference>
<dbReference type="GO" id="GO:0016616">
    <property type="term" value="F:oxidoreductase activity, acting on the CH-OH group of donors, NAD or NADP as acceptor"/>
    <property type="evidence" value="ECO:0007669"/>
    <property type="project" value="UniProtKB-ARBA"/>
</dbReference>
<dbReference type="InterPro" id="IPR020904">
    <property type="entry name" value="Sc_DH/Rdtase_CS"/>
</dbReference>
<dbReference type="InterPro" id="IPR002347">
    <property type="entry name" value="SDR_fam"/>
</dbReference>
<dbReference type="OrthoDB" id="5242555at2"/>
<comment type="similarity">
    <text evidence="1">Belongs to the short-chain dehydrogenases/reductases (SDR) family.</text>
</comment>
<dbReference type="EMBL" id="WEGI01000018">
    <property type="protein sequence ID" value="MQY31290.1"/>
    <property type="molecule type" value="Genomic_DNA"/>
</dbReference>
<dbReference type="Proteomes" id="UP000431401">
    <property type="component" value="Unassembled WGS sequence"/>
</dbReference>
<dbReference type="PRINTS" id="PR00081">
    <property type="entry name" value="GDHRDH"/>
</dbReference>
<keyword evidence="5" id="KW-1185">Reference proteome</keyword>
<evidence type="ECO:0000313" key="4">
    <source>
        <dbReference type="EMBL" id="MQY31290.1"/>
    </source>
</evidence>
<dbReference type="PANTHER" id="PTHR42760:SF133">
    <property type="entry name" value="3-OXOACYL-[ACYL-CARRIER-PROTEIN] REDUCTASE"/>
    <property type="match status" value="1"/>
</dbReference>
<dbReference type="PANTHER" id="PTHR42760">
    <property type="entry name" value="SHORT-CHAIN DEHYDROGENASES/REDUCTASES FAMILY MEMBER"/>
    <property type="match status" value="1"/>
</dbReference>
<dbReference type="SMART" id="SM00822">
    <property type="entry name" value="PKS_KR"/>
    <property type="match status" value="1"/>
</dbReference>
<dbReference type="CDD" id="cd05233">
    <property type="entry name" value="SDR_c"/>
    <property type="match status" value="1"/>
</dbReference>
<organism evidence="4 5">
    <name type="scientific">Nocardia aurantia</name>
    <dbReference type="NCBI Taxonomy" id="2585199"/>
    <lineage>
        <taxon>Bacteria</taxon>
        <taxon>Bacillati</taxon>
        <taxon>Actinomycetota</taxon>
        <taxon>Actinomycetes</taxon>
        <taxon>Mycobacteriales</taxon>
        <taxon>Nocardiaceae</taxon>
        <taxon>Nocardia</taxon>
    </lineage>
</organism>
<dbReference type="PRINTS" id="PR00080">
    <property type="entry name" value="SDRFAMILY"/>
</dbReference>
<dbReference type="InterPro" id="IPR057326">
    <property type="entry name" value="KR_dom"/>
</dbReference>
<dbReference type="InterPro" id="IPR036291">
    <property type="entry name" value="NAD(P)-bd_dom_sf"/>
</dbReference>
<reference evidence="4 5" key="1">
    <citation type="submission" date="2019-10" db="EMBL/GenBank/DDBJ databases">
        <title>Nocardia macrotermitis sp. nov. and Nocardia aurantia sp. nov., isolated from the gut of fungus growing-termite Macrotermes natalensis.</title>
        <authorList>
            <person name="Benndorf R."/>
            <person name="Schwitalla J."/>
            <person name="Martin K."/>
            <person name="De Beer W."/>
            <person name="Kaster A.-K."/>
            <person name="Vollmers J."/>
            <person name="Poulsen M."/>
            <person name="Beemelmanns C."/>
        </authorList>
    </citation>
    <scope>NUCLEOTIDE SEQUENCE [LARGE SCALE GENOMIC DNA]</scope>
    <source>
        <strain evidence="4 5">RB56</strain>
    </source>
</reference>
<protein>
    <submittedName>
        <fullName evidence="4">Gluconate 5-dehydrogenase</fullName>
        <ecNumber evidence="4">1.1.1.-</ecNumber>
    </submittedName>
</protein>
<name>A0A7K0DZN9_9NOCA</name>
<evidence type="ECO:0000313" key="5">
    <source>
        <dbReference type="Proteomes" id="UP000431401"/>
    </source>
</evidence>
<gene>
    <name evidence="4" type="primary">gno_3</name>
    <name evidence="4" type="ORF">NRB56_68990</name>
</gene>
<evidence type="ECO:0000256" key="2">
    <source>
        <dbReference type="ARBA" id="ARBA00023002"/>
    </source>
</evidence>
<evidence type="ECO:0000256" key="1">
    <source>
        <dbReference type="ARBA" id="ARBA00006484"/>
    </source>
</evidence>
<keyword evidence="2 4" id="KW-0560">Oxidoreductase</keyword>
<proteinExistence type="inferred from homology"/>
<feature type="domain" description="Ketoreductase" evidence="3">
    <location>
        <begin position="9"/>
        <end position="187"/>
    </location>
</feature>
<sequence>MGWLGLDGARVLVMGAGGLGAACVRGLAEVGARVVVADVDQVKLKALVDEPELAAAEVRPLPADLTTSAACDAAVHAAAGQLGGLDTLVHAVGANDRRPIEEMPDEVWERILTLNLSTAFWAGRAAARLMRSAGGGSMVFFSSVSSQLAHPNHGPYAASKGGLDQLVKVMARETAATGITVNAVAPGYTETELTRDYLAKPGVREGMTDLVPAGRLGVPEDVVGSVLFLASPRAAFVTGQVLYVDGGRTLV</sequence>
<dbReference type="EC" id="1.1.1.-" evidence="4"/>
<dbReference type="PROSITE" id="PS00061">
    <property type="entry name" value="ADH_SHORT"/>
    <property type="match status" value="1"/>
</dbReference>
<dbReference type="RefSeq" id="WP_153348545.1">
    <property type="nucleotide sequence ID" value="NZ_WEGI01000018.1"/>
</dbReference>
<dbReference type="Pfam" id="PF13561">
    <property type="entry name" value="adh_short_C2"/>
    <property type="match status" value="1"/>
</dbReference>